<sequence length="66" mass="7693">MFERTDKGLGDFPKTLKDEPNPNWQNCQFLGLENSFKNRKVVPPCYACQFEKYRGDGTSCQENWKG</sequence>
<evidence type="ECO:0000313" key="2">
    <source>
        <dbReference type="EMBL" id="EGV06892.1"/>
    </source>
</evidence>
<feature type="region of interest" description="Disordered" evidence="1">
    <location>
        <begin position="1"/>
        <end position="21"/>
    </location>
</feature>
<feature type="compositionally biased region" description="Basic and acidic residues" evidence="1">
    <location>
        <begin position="1"/>
        <end position="20"/>
    </location>
</feature>
<dbReference type="AlphaFoldDB" id="F9PAS3"/>
<accession>F9PAS3</accession>
<evidence type="ECO:0000313" key="3">
    <source>
        <dbReference type="Proteomes" id="UP000003287"/>
    </source>
</evidence>
<organism evidence="2 3">
    <name type="scientific">Streptococcus constellatus subsp. pharyngis SK1060 = CCUG 46377</name>
    <dbReference type="NCBI Taxonomy" id="1035184"/>
    <lineage>
        <taxon>Bacteria</taxon>
        <taxon>Bacillati</taxon>
        <taxon>Bacillota</taxon>
        <taxon>Bacilli</taxon>
        <taxon>Lactobacillales</taxon>
        <taxon>Streptococcaceae</taxon>
        <taxon>Streptococcus</taxon>
        <taxon>Streptococcus anginosus group</taxon>
    </lineage>
</organism>
<reference evidence="2 3" key="1">
    <citation type="submission" date="2011-06" db="EMBL/GenBank/DDBJ databases">
        <authorList>
            <person name="Harkins D.M."/>
            <person name="Madupu R."/>
            <person name="Durkin A.S."/>
            <person name="Torralba M."/>
            <person name="Methe B."/>
            <person name="Sutton G.G."/>
            <person name="Nelson K.E."/>
        </authorList>
    </citation>
    <scope>NUCLEOTIDE SEQUENCE [LARGE SCALE GENOMIC DNA]</scope>
    <source>
        <strain evidence="2 3">SK1060</strain>
    </source>
</reference>
<gene>
    <name evidence="2" type="ORF">HMPREF1042_2333</name>
</gene>
<dbReference type="EMBL" id="AFUP01000009">
    <property type="protein sequence ID" value="EGV06892.1"/>
    <property type="molecule type" value="Genomic_DNA"/>
</dbReference>
<protein>
    <submittedName>
        <fullName evidence="2">Uncharacterized protein</fullName>
    </submittedName>
</protein>
<evidence type="ECO:0000256" key="1">
    <source>
        <dbReference type="SAM" id="MobiDB-lite"/>
    </source>
</evidence>
<name>F9PAS3_STRCV</name>
<proteinExistence type="predicted"/>
<dbReference type="Proteomes" id="UP000003287">
    <property type="component" value="Unassembled WGS sequence"/>
</dbReference>